<dbReference type="EC" id="3.1.3.48" evidence="2"/>
<dbReference type="Proteomes" id="UP000321726">
    <property type="component" value="Unassembled WGS sequence"/>
</dbReference>
<evidence type="ECO:0000313" key="8">
    <source>
        <dbReference type="EMBL" id="SHL37265.1"/>
    </source>
</evidence>
<dbReference type="InterPro" id="IPR050438">
    <property type="entry name" value="LMW_PTPase"/>
</dbReference>
<keyword evidence="10" id="KW-1185">Reference proteome</keyword>
<dbReference type="SUPFAM" id="SSF52788">
    <property type="entry name" value="Phosphotyrosine protein phosphatases I"/>
    <property type="match status" value="1"/>
</dbReference>
<evidence type="ECO:0000313" key="10">
    <source>
        <dbReference type="Proteomes" id="UP000321726"/>
    </source>
</evidence>
<dbReference type="PANTHER" id="PTHR11717:SF7">
    <property type="entry name" value="LOW MOLECULAR WEIGHT PHOSPHOTYROSINE PROTEIN PHOSPHATASE"/>
    <property type="match status" value="1"/>
</dbReference>
<evidence type="ECO:0000259" key="6">
    <source>
        <dbReference type="SMART" id="SM00226"/>
    </source>
</evidence>
<dbReference type="CDD" id="cd16343">
    <property type="entry name" value="LMWPTP"/>
    <property type="match status" value="1"/>
</dbReference>
<sequence length="168" mass="18615">MRVLFVCLGNICRSPTAEGIVRARLRAAGLESVVELDSCGTGPWHVGEAPDARAQQAAAQRGIDLSALRGRQLQDADFMRFDYLLAMDHSNLSVLESRRPAASEAHVGLLMDFAGEPGEQVPDPYYEGGFDRVYDMIERAADGLVVELQDQLQDRLQHQSPQRPETHR</sequence>
<name>A0A1M7A3Q7_9GAMM</name>
<dbReference type="EMBL" id="BJXU01000016">
    <property type="protein sequence ID" value="GEN22548.1"/>
    <property type="molecule type" value="Genomic_DNA"/>
</dbReference>
<dbReference type="RefSeq" id="WP_073433286.1">
    <property type="nucleotide sequence ID" value="NZ_BJXU01000016.1"/>
</dbReference>
<dbReference type="Pfam" id="PF01451">
    <property type="entry name" value="LMWPc"/>
    <property type="match status" value="1"/>
</dbReference>
<dbReference type="SMART" id="SM00226">
    <property type="entry name" value="LMWPc"/>
    <property type="match status" value="1"/>
</dbReference>
<organism evidence="8 9">
    <name type="scientific">Halomonas cupida</name>
    <dbReference type="NCBI Taxonomy" id="44933"/>
    <lineage>
        <taxon>Bacteria</taxon>
        <taxon>Pseudomonadati</taxon>
        <taxon>Pseudomonadota</taxon>
        <taxon>Gammaproteobacteria</taxon>
        <taxon>Oceanospirillales</taxon>
        <taxon>Halomonadaceae</taxon>
        <taxon>Halomonas</taxon>
    </lineage>
</organism>
<dbReference type="GO" id="GO:0004725">
    <property type="term" value="F:protein tyrosine phosphatase activity"/>
    <property type="evidence" value="ECO:0007669"/>
    <property type="project" value="UniProtKB-EC"/>
</dbReference>
<comment type="similarity">
    <text evidence="1">Belongs to the low molecular weight phosphotyrosine protein phosphatase family.</text>
</comment>
<dbReference type="AlphaFoldDB" id="A0A1M7A3Q7"/>
<gene>
    <name evidence="7" type="primary">ptpA</name>
    <name evidence="7" type="ORF">HCU01_04970</name>
    <name evidence="8" type="ORF">SAMN05660971_00345</name>
</gene>
<feature type="active site" description="Proton donor" evidence="5">
    <location>
        <position position="123"/>
    </location>
</feature>
<dbReference type="InterPro" id="IPR023485">
    <property type="entry name" value="Ptyr_pPase"/>
</dbReference>
<dbReference type="InterPro" id="IPR017867">
    <property type="entry name" value="Tyr_phospatase_low_mol_wt"/>
</dbReference>
<evidence type="ECO:0000256" key="4">
    <source>
        <dbReference type="ARBA" id="ARBA00022912"/>
    </source>
</evidence>
<dbReference type="EMBL" id="FRCA01000001">
    <property type="protein sequence ID" value="SHL37265.1"/>
    <property type="molecule type" value="Genomic_DNA"/>
</dbReference>
<feature type="active site" description="Nucleophile" evidence="5">
    <location>
        <position position="7"/>
    </location>
</feature>
<accession>A0A1M7A3Q7</accession>
<evidence type="ECO:0000256" key="3">
    <source>
        <dbReference type="ARBA" id="ARBA00022801"/>
    </source>
</evidence>
<evidence type="ECO:0000256" key="2">
    <source>
        <dbReference type="ARBA" id="ARBA00013064"/>
    </source>
</evidence>
<proteinExistence type="inferred from homology"/>
<reference evidence="7 10" key="2">
    <citation type="submission" date="2019-07" db="EMBL/GenBank/DDBJ databases">
        <title>Whole genome shotgun sequence of Halomonas cupida NBRC 102219.</title>
        <authorList>
            <person name="Hosoyama A."/>
            <person name="Uohara A."/>
            <person name="Ohji S."/>
            <person name="Ichikawa N."/>
        </authorList>
    </citation>
    <scope>NUCLEOTIDE SEQUENCE [LARGE SCALE GENOMIC DNA]</scope>
    <source>
        <strain evidence="7 10">NBRC 102219</strain>
    </source>
</reference>
<protein>
    <recommendedName>
        <fullName evidence="2">protein-tyrosine-phosphatase</fullName>
        <ecNumber evidence="2">3.1.3.48</ecNumber>
    </recommendedName>
</protein>
<keyword evidence="4" id="KW-0904">Protein phosphatase</keyword>
<evidence type="ECO:0000313" key="7">
    <source>
        <dbReference type="EMBL" id="GEN22548.1"/>
    </source>
</evidence>
<dbReference type="Proteomes" id="UP000184123">
    <property type="component" value="Unassembled WGS sequence"/>
</dbReference>
<dbReference type="Gene3D" id="3.40.50.2300">
    <property type="match status" value="1"/>
</dbReference>
<dbReference type="PRINTS" id="PR00719">
    <property type="entry name" value="LMWPTPASE"/>
</dbReference>
<evidence type="ECO:0000256" key="5">
    <source>
        <dbReference type="PIRSR" id="PIRSR617867-1"/>
    </source>
</evidence>
<dbReference type="PANTHER" id="PTHR11717">
    <property type="entry name" value="LOW MOLECULAR WEIGHT PROTEIN TYROSINE PHOSPHATASE"/>
    <property type="match status" value="1"/>
</dbReference>
<keyword evidence="3" id="KW-0378">Hydrolase</keyword>
<dbReference type="OrthoDB" id="9784339at2"/>
<dbReference type="InterPro" id="IPR036196">
    <property type="entry name" value="Ptyr_pPase_sf"/>
</dbReference>
<evidence type="ECO:0000313" key="9">
    <source>
        <dbReference type="Proteomes" id="UP000184123"/>
    </source>
</evidence>
<feature type="active site" description="Nucleophile" evidence="5">
    <location>
        <position position="13"/>
    </location>
</feature>
<evidence type="ECO:0000256" key="1">
    <source>
        <dbReference type="ARBA" id="ARBA00011063"/>
    </source>
</evidence>
<reference evidence="8 9" key="1">
    <citation type="submission" date="2016-11" db="EMBL/GenBank/DDBJ databases">
        <authorList>
            <person name="Jaros S."/>
            <person name="Januszkiewicz K."/>
            <person name="Wedrychowicz H."/>
        </authorList>
    </citation>
    <scope>NUCLEOTIDE SEQUENCE [LARGE SCALE GENOMIC DNA]</scope>
    <source>
        <strain evidence="8 9">DSM 4740</strain>
    </source>
</reference>
<dbReference type="STRING" id="44933.SAMN05660971_00345"/>
<feature type="domain" description="Phosphotyrosine protein phosphatase I" evidence="6">
    <location>
        <begin position="1"/>
        <end position="147"/>
    </location>
</feature>